<evidence type="ECO:0000313" key="2">
    <source>
        <dbReference type="Proteomes" id="UP000266301"/>
    </source>
</evidence>
<dbReference type="GO" id="GO:0160105">
    <property type="term" value="F:tRNA (adenine(22)-N1)-methyltransferase activity"/>
    <property type="evidence" value="ECO:0007669"/>
    <property type="project" value="InterPro"/>
</dbReference>
<protein>
    <submittedName>
        <fullName evidence="1">SAM-dependent methyltransferase</fullName>
    </submittedName>
</protein>
<dbReference type="PANTHER" id="PTHR38451">
    <property type="entry name" value="TRNA (ADENINE(22)-N(1))-METHYLTRANSFERASE"/>
    <property type="match status" value="1"/>
</dbReference>
<accession>A0A386H623</accession>
<gene>
    <name evidence="1" type="ORF">D4Z93_10710</name>
</gene>
<sequence length="229" mass="26480">MNLSTRLKSVAMMVDKCHCVADIGTDHGYIPIYLVNNKLCDNVIACDINKKPLKKALANINSHNLDNKIECRLSNGLKKLKIGEVQGIIIAGMGGNLIRDILEDGIDVFKKVDFAIFQPMQNTDVLREYIYKKGYNIINENLCIDENKFYEIIKVKYDNNPRKVDEIFYEISEKLIDTNHPDIKKFILAKLNKYREILENIKETTDLALERKFELKNKIQKLEEILICL</sequence>
<organism evidence="1 2">
    <name type="scientific">Clostridium fermenticellae</name>
    <dbReference type="NCBI Taxonomy" id="2068654"/>
    <lineage>
        <taxon>Bacteria</taxon>
        <taxon>Bacillati</taxon>
        <taxon>Bacillota</taxon>
        <taxon>Clostridia</taxon>
        <taxon>Eubacteriales</taxon>
        <taxon>Clostridiaceae</taxon>
        <taxon>Clostridium</taxon>
    </lineage>
</organism>
<keyword evidence="1" id="KW-0489">Methyltransferase</keyword>
<reference evidence="1 2" key="1">
    <citation type="journal article" date="2019" name="Int. J. Syst. Evol. Microbiol.">
        <title>Clostridium fermenticellae sp. nov., isolated from the mud in a fermentation cellar for the production of the Chinese liquor, baijiu.</title>
        <authorList>
            <person name="Xu P.X."/>
            <person name="Chai L.J."/>
            <person name="Qiu T."/>
            <person name="Zhang X.J."/>
            <person name="Lu Z.M."/>
            <person name="Xiao C."/>
            <person name="Wang S.T."/>
            <person name="Shen C.H."/>
            <person name="Shi J.S."/>
            <person name="Xu Z.H."/>
        </authorList>
    </citation>
    <scope>NUCLEOTIDE SEQUENCE [LARGE SCALE GENOMIC DNA]</scope>
    <source>
        <strain evidence="1 2">JN500901</strain>
    </source>
</reference>
<dbReference type="PANTHER" id="PTHR38451:SF1">
    <property type="entry name" value="TRNA (ADENINE(22)-N(1))-METHYLTRANSFERASE"/>
    <property type="match status" value="1"/>
</dbReference>
<keyword evidence="1" id="KW-0808">Transferase</keyword>
<dbReference type="PIRSF" id="PIRSF018637">
    <property type="entry name" value="TrmK"/>
    <property type="match status" value="1"/>
</dbReference>
<dbReference type="Proteomes" id="UP000266301">
    <property type="component" value="Chromosome"/>
</dbReference>
<keyword evidence="2" id="KW-1185">Reference proteome</keyword>
<dbReference type="AlphaFoldDB" id="A0A386H623"/>
<dbReference type="KEGG" id="cfer:D4Z93_10710"/>
<dbReference type="RefSeq" id="WP_119973421.1">
    <property type="nucleotide sequence ID" value="NZ_CP032416.1"/>
</dbReference>
<dbReference type="InterPro" id="IPR006901">
    <property type="entry name" value="TrmK"/>
</dbReference>
<dbReference type="Pfam" id="PF12847">
    <property type="entry name" value="Methyltransf_18"/>
    <property type="match status" value="1"/>
</dbReference>
<dbReference type="OrthoDB" id="5881184at2"/>
<evidence type="ECO:0000313" key="1">
    <source>
        <dbReference type="EMBL" id="AYD40965.1"/>
    </source>
</evidence>
<dbReference type="GO" id="GO:0032259">
    <property type="term" value="P:methylation"/>
    <property type="evidence" value="ECO:0007669"/>
    <property type="project" value="UniProtKB-KW"/>
</dbReference>
<name>A0A386H623_9CLOT</name>
<dbReference type="EMBL" id="CP032416">
    <property type="protein sequence ID" value="AYD40965.1"/>
    <property type="molecule type" value="Genomic_DNA"/>
</dbReference>
<dbReference type="Gene3D" id="3.40.50.150">
    <property type="entry name" value="Vaccinia Virus protein VP39"/>
    <property type="match status" value="1"/>
</dbReference>
<dbReference type="InterPro" id="IPR029063">
    <property type="entry name" value="SAM-dependent_MTases_sf"/>
</dbReference>
<dbReference type="SUPFAM" id="SSF53335">
    <property type="entry name" value="S-adenosyl-L-methionine-dependent methyltransferases"/>
    <property type="match status" value="1"/>
</dbReference>
<proteinExistence type="predicted"/>